<dbReference type="Proteomes" id="UP001515480">
    <property type="component" value="Unassembled WGS sequence"/>
</dbReference>
<evidence type="ECO:0000313" key="2">
    <source>
        <dbReference type="EMBL" id="KAL1519257.1"/>
    </source>
</evidence>
<feature type="compositionally biased region" description="Gly residues" evidence="1">
    <location>
        <begin position="1"/>
        <end position="13"/>
    </location>
</feature>
<accession>A0AB34JDM0</accession>
<organism evidence="2 3">
    <name type="scientific">Prymnesium parvum</name>
    <name type="common">Toxic golden alga</name>
    <dbReference type="NCBI Taxonomy" id="97485"/>
    <lineage>
        <taxon>Eukaryota</taxon>
        <taxon>Haptista</taxon>
        <taxon>Haptophyta</taxon>
        <taxon>Prymnesiophyceae</taxon>
        <taxon>Prymnesiales</taxon>
        <taxon>Prymnesiaceae</taxon>
        <taxon>Prymnesium</taxon>
    </lineage>
</organism>
<sequence>MGAAAGGGRAGGRCGRRGVMDGARLGGRGGGGGWGRSRLGGGGGRTDHSAYSPGERPDLYIPSIGTALDVKTMHLPLQGLQHQGHRRGRHLVHGHRAANAEIFLLSRSGLRRPPPRLLW</sequence>
<feature type="region of interest" description="Disordered" evidence="1">
    <location>
        <begin position="1"/>
        <end position="56"/>
    </location>
</feature>
<proteinExistence type="predicted"/>
<name>A0AB34JDM0_PRYPA</name>
<keyword evidence="3" id="KW-1185">Reference proteome</keyword>
<evidence type="ECO:0000256" key="1">
    <source>
        <dbReference type="SAM" id="MobiDB-lite"/>
    </source>
</evidence>
<reference evidence="2 3" key="1">
    <citation type="journal article" date="2024" name="Science">
        <title>Giant polyketide synthase enzymes in the biosynthesis of giant marine polyether toxins.</title>
        <authorList>
            <person name="Fallon T.R."/>
            <person name="Shende V.V."/>
            <person name="Wierzbicki I.H."/>
            <person name="Pendleton A.L."/>
            <person name="Watervoot N.F."/>
            <person name="Auber R.P."/>
            <person name="Gonzalez D.J."/>
            <person name="Wisecaver J.H."/>
            <person name="Moore B.S."/>
        </authorList>
    </citation>
    <scope>NUCLEOTIDE SEQUENCE [LARGE SCALE GENOMIC DNA]</scope>
    <source>
        <strain evidence="2 3">12B1</strain>
    </source>
</reference>
<protein>
    <submittedName>
        <fullName evidence="2">Uncharacterized protein</fullName>
    </submittedName>
</protein>
<evidence type="ECO:0000313" key="3">
    <source>
        <dbReference type="Proteomes" id="UP001515480"/>
    </source>
</evidence>
<comment type="caution">
    <text evidence="2">The sequence shown here is derived from an EMBL/GenBank/DDBJ whole genome shotgun (WGS) entry which is preliminary data.</text>
</comment>
<dbReference type="AlphaFoldDB" id="A0AB34JDM0"/>
<dbReference type="EMBL" id="JBGBPQ010000009">
    <property type="protein sequence ID" value="KAL1519257.1"/>
    <property type="molecule type" value="Genomic_DNA"/>
</dbReference>
<gene>
    <name evidence="2" type="ORF">AB1Y20_022786</name>
</gene>
<feature type="compositionally biased region" description="Gly residues" evidence="1">
    <location>
        <begin position="24"/>
        <end position="44"/>
    </location>
</feature>